<feature type="non-terminal residue" evidence="1">
    <location>
        <position position="1"/>
    </location>
</feature>
<dbReference type="EMBL" id="CAJVPT010059043">
    <property type="protein sequence ID" value="CAG8761295.1"/>
    <property type="molecule type" value="Genomic_DNA"/>
</dbReference>
<proteinExistence type="predicted"/>
<gene>
    <name evidence="1" type="ORF">ACOLOM_LOCUS13212</name>
</gene>
<comment type="caution">
    <text evidence="1">The sequence shown here is derived from an EMBL/GenBank/DDBJ whole genome shotgun (WGS) entry which is preliminary data.</text>
</comment>
<reference evidence="1" key="1">
    <citation type="submission" date="2021-06" db="EMBL/GenBank/DDBJ databases">
        <authorList>
            <person name="Kallberg Y."/>
            <person name="Tangrot J."/>
            <person name="Rosling A."/>
        </authorList>
    </citation>
    <scope>NUCLEOTIDE SEQUENCE</scope>
    <source>
        <strain evidence="1">CL356</strain>
    </source>
</reference>
<evidence type="ECO:0000313" key="2">
    <source>
        <dbReference type="Proteomes" id="UP000789525"/>
    </source>
</evidence>
<sequence length="161" mass="18108">FQDLMGMETHFDPKQRLFIQEMTGDVESCPSGKSDPGVPGRQDCLKRSSYLVILGEKDFSICKEPVKISKIAGSERSRSWLKASGNLFGLVYAWPSTAPYLPKVGTLKFALVLPGAASEDRRRKWGLRLGPWDHPPKLNMNAFITWILVNIPKISPHIIER</sequence>
<accession>A0ACA9QPD4</accession>
<name>A0ACA9QPD4_9GLOM</name>
<protein>
    <submittedName>
        <fullName evidence="1">1290_t:CDS:1</fullName>
    </submittedName>
</protein>
<evidence type="ECO:0000313" key="1">
    <source>
        <dbReference type="EMBL" id="CAG8761295.1"/>
    </source>
</evidence>
<feature type="non-terminal residue" evidence="1">
    <location>
        <position position="161"/>
    </location>
</feature>
<dbReference type="Proteomes" id="UP000789525">
    <property type="component" value="Unassembled WGS sequence"/>
</dbReference>
<keyword evidence="2" id="KW-1185">Reference proteome</keyword>
<organism evidence="1 2">
    <name type="scientific">Acaulospora colombiana</name>
    <dbReference type="NCBI Taxonomy" id="27376"/>
    <lineage>
        <taxon>Eukaryota</taxon>
        <taxon>Fungi</taxon>
        <taxon>Fungi incertae sedis</taxon>
        <taxon>Mucoromycota</taxon>
        <taxon>Glomeromycotina</taxon>
        <taxon>Glomeromycetes</taxon>
        <taxon>Diversisporales</taxon>
        <taxon>Acaulosporaceae</taxon>
        <taxon>Acaulospora</taxon>
    </lineage>
</organism>